<comment type="caution">
    <text evidence="2">The sequence shown here is derived from an EMBL/GenBank/DDBJ whole genome shotgun (WGS) entry which is preliminary data.</text>
</comment>
<keyword evidence="3" id="KW-1185">Reference proteome</keyword>
<evidence type="ECO:0000313" key="2">
    <source>
        <dbReference type="EMBL" id="TQE02311.1"/>
    </source>
</evidence>
<dbReference type="STRING" id="106549.A0A540MU72"/>
<dbReference type="Pfam" id="PF13966">
    <property type="entry name" value="zf-RVT"/>
    <property type="match status" value="1"/>
</dbReference>
<protein>
    <recommendedName>
        <fullName evidence="1">Reverse transcriptase zinc-binding domain-containing protein</fullName>
    </recommendedName>
</protein>
<dbReference type="EMBL" id="VIEB01000178">
    <property type="protein sequence ID" value="TQE02311.1"/>
    <property type="molecule type" value="Genomic_DNA"/>
</dbReference>
<reference evidence="2 3" key="1">
    <citation type="journal article" date="2019" name="G3 (Bethesda)">
        <title>Sequencing of a Wild Apple (Malus baccata) Genome Unravels the Differences Between Cultivated and Wild Apple Species Regarding Disease Resistance and Cold Tolerance.</title>
        <authorList>
            <person name="Chen X."/>
        </authorList>
    </citation>
    <scope>NUCLEOTIDE SEQUENCE [LARGE SCALE GENOMIC DNA]</scope>
    <source>
        <strain evidence="3">cv. Shandingzi</strain>
        <tissue evidence="2">Leaves</tissue>
    </source>
</reference>
<dbReference type="Proteomes" id="UP000315295">
    <property type="component" value="Unassembled WGS sequence"/>
</dbReference>
<name>A0A540MU72_MALBA</name>
<evidence type="ECO:0000313" key="3">
    <source>
        <dbReference type="Proteomes" id="UP000315295"/>
    </source>
</evidence>
<accession>A0A540MU72</accession>
<dbReference type="AlphaFoldDB" id="A0A540MU72"/>
<organism evidence="2 3">
    <name type="scientific">Malus baccata</name>
    <name type="common">Siberian crab apple</name>
    <name type="synonym">Pyrus baccata</name>
    <dbReference type="NCBI Taxonomy" id="106549"/>
    <lineage>
        <taxon>Eukaryota</taxon>
        <taxon>Viridiplantae</taxon>
        <taxon>Streptophyta</taxon>
        <taxon>Embryophyta</taxon>
        <taxon>Tracheophyta</taxon>
        <taxon>Spermatophyta</taxon>
        <taxon>Magnoliopsida</taxon>
        <taxon>eudicotyledons</taxon>
        <taxon>Gunneridae</taxon>
        <taxon>Pentapetalae</taxon>
        <taxon>rosids</taxon>
        <taxon>fabids</taxon>
        <taxon>Rosales</taxon>
        <taxon>Rosaceae</taxon>
        <taxon>Amygdaloideae</taxon>
        <taxon>Maleae</taxon>
        <taxon>Malus</taxon>
    </lineage>
</organism>
<gene>
    <name evidence="2" type="ORF">C1H46_012080</name>
</gene>
<dbReference type="InterPro" id="IPR026960">
    <property type="entry name" value="RVT-Znf"/>
</dbReference>
<sequence>MGHPLPLGSVPVSPNLRVSSLICPSSRRWDLNFLLPFLSDSDRKAIEETPIGDLSRNDRIIWGGSRNGIYSVKSGYRWIQSRSLNRRDRRLSNVRRVPSVVWKAIWKLEVPPKLRHFLWLTVHNCLPTCEALFRRRLTGCGLILPIPVGLFGRLAVTLCLIR</sequence>
<evidence type="ECO:0000259" key="1">
    <source>
        <dbReference type="Pfam" id="PF13966"/>
    </source>
</evidence>
<feature type="domain" description="Reverse transcriptase zinc-binding" evidence="1">
    <location>
        <begin position="70"/>
        <end position="138"/>
    </location>
</feature>
<proteinExistence type="predicted"/>